<dbReference type="EMBL" id="DTAI01000145">
    <property type="protein sequence ID" value="HGN36906.1"/>
    <property type="molecule type" value="Genomic_DNA"/>
</dbReference>
<proteinExistence type="predicted"/>
<evidence type="ECO:0000256" key="1">
    <source>
        <dbReference type="SAM" id="Phobius"/>
    </source>
</evidence>
<protein>
    <recommendedName>
        <fullName evidence="4">DUF2892 domain-containing protein</fullName>
    </recommendedName>
</protein>
<evidence type="ECO:0000313" key="2">
    <source>
        <dbReference type="EMBL" id="HGN36906.1"/>
    </source>
</evidence>
<organism evidence="3">
    <name type="scientific">Ignisphaera aggregans</name>
    <dbReference type="NCBI Taxonomy" id="334771"/>
    <lineage>
        <taxon>Archaea</taxon>
        <taxon>Thermoproteota</taxon>
        <taxon>Thermoprotei</taxon>
        <taxon>Desulfurococcales</taxon>
        <taxon>Desulfurococcaceae</taxon>
        <taxon>Ignisphaera</taxon>
    </lineage>
</organism>
<keyword evidence="1" id="KW-1133">Transmembrane helix</keyword>
<evidence type="ECO:0000313" key="3">
    <source>
        <dbReference type="EMBL" id="HGQ17741.1"/>
    </source>
</evidence>
<keyword evidence="1" id="KW-0472">Membrane</keyword>
<name>A0A7J3JP42_9CREN</name>
<keyword evidence="1" id="KW-0812">Transmembrane</keyword>
<gene>
    <name evidence="2" type="ORF">ENT87_05100</name>
    <name evidence="3" type="ORF">ENU30_02000</name>
</gene>
<reference evidence="3" key="1">
    <citation type="journal article" date="2020" name="mSystems">
        <title>Genome- and Community-Level Interaction Insights into Carbon Utilization and Element Cycling Functions of Hydrothermarchaeota in Hydrothermal Sediment.</title>
        <authorList>
            <person name="Zhou Z."/>
            <person name="Liu Y."/>
            <person name="Xu W."/>
            <person name="Pan J."/>
            <person name="Luo Z.H."/>
            <person name="Li M."/>
        </authorList>
    </citation>
    <scope>NUCLEOTIDE SEQUENCE [LARGE SCALE GENOMIC DNA]</scope>
    <source>
        <strain evidence="2">SpSt-618</strain>
        <strain evidence="3">SpSt-657</strain>
    </source>
</reference>
<dbReference type="AlphaFoldDB" id="A0A7J3JP42"/>
<comment type="caution">
    <text evidence="3">The sequence shown here is derived from an EMBL/GenBank/DDBJ whole genome shotgun (WGS) entry which is preliminary data.</text>
</comment>
<feature type="transmembrane region" description="Helical" evidence="1">
    <location>
        <begin position="16"/>
        <end position="35"/>
    </location>
</feature>
<sequence>MGQNNGNNGEESRKKALHGVMGGIFLIGLAILFYFNALWPWILALLGILAIGAAPIRYYSS</sequence>
<feature type="transmembrane region" description="Helical" evidence="1">
    <location>
        <begin position="41"/>
        <end position="59"/>
    </location>
</feature>
<dbReference type="EMBL" id="DTBZ01000051">
    <property type="protein sequence ID" value="HGQ17741.1"/>
    <property type="molecule type" value="Genomic_DNA"/>
</dbReference>
<evidence type="ECO:0008006" key="4">
    <source>
        <dbReference type="Google" id="ProtNLM"/>
    </source>
</evidence>
<accession>A0A7J3JP42</accession>